<dbReference type="GO" id="GO:0016301">
    <property type="term" value="F:kinase activity"/>
    <property type="evidence" value="ECO:0007669"/>
    <property type="project" value="UniProtKB-KW"/>
</dbReference>
<proteinExistence type="inferred from homology"/>
<protein>
    <recommendedName>
        <fullName evidence="13 15">3-deoxy-D-manno-octulosonic acid kinase</fullName>
        <shortName evidence="15">Kdo kinase</shortName>
        <ecNumber evidence="4 15">2.7.1.166</ecNumber>
    </recommendedName>
</protein>
<comment type="subcellular location">
    <subcellularLocation>
        <location evidence="1 15">Cell inner membrane</location>
        <topology evidence="1 15">Peripheral membrane protein</topology>
        <orientation evidence="1 15">Cytoplasmic side</orientation>
    </subcellularLocation>
</comment>
<evidence type="ECO:0000256" key="11">
    <source>
        <dbReference type="ARBA" id="ARBA00022985"/>
    </source>
</evidence>
<name>A0ABV8SN32_9GAMM</name>
<evidence type="ECO:0000256" key="9">
    <source>
        <dbReference type="ARBA" id="ARBA00022777"/>
    </source>
</evidence>
<dbReference type="Pfam" id="PF06293">
    <property type="entry name" value="Kdo"/>
    <property type="match status" value="1"/>
</dbReference>
<evidence type="ECO:0000256" key="1">
    <source>
        <dbReference type="ARBA" id="ARBA00004515"/>
    </source>
</evidence>
<keyword evidence="7 15" id="KW-0808">Transferase</keyword>
<dbReference type="InterPro" id="IPR011009">
    <property type="entry name" value="Kinase-like_dom_sf"/>
</dbReference>
<keyword evidence="5 15" id="KW-1003">Cell membrane</keyword>
<evidence type="ECO:0000313" key="16">
    <source>
        <dbReference type="EMBL" id="MFC4309031.1"/>
    </source>
</evidence>
<dbReference type="EMBL" id="JBHSDU010000003">
    <property type="protein sequence ID" value="MFC4309031.1"/>
    <property type="molecule type" value="Genomic_DNA"/>
</dbReference>
<organism evidence="16 17">
    <name type="scientific">Steroidobacter flavus</name>
    <dbReference type="NCBI Taxonomy" id="1842136"/>
    <lineage>
        <taxon>Bacteria</taxon>
        <taxon>Pseudomonadati</taxon>
        <taxon>Pseudomonadota</taxon>
        <taxon>Gammaproteobacteria</taxon>
        <taxon>Steroidobacterales</taxon>
        <taxon>Steroidobacteraceae</taxon>
        <taxon>Steroidobacter</taxon>
    </lineage>
</organism>
<dbReference type="SUPFAM" id="SSF56112">
    <property type="entry name" value="Protein kinase-like (PK-like)"/>
    <property type="match status" value="1"/>
</dbReference>
<evidence type="ECO:0000256" key="10">
    <source>
        <dbReference type="ARBA" id="ARBA00022840"/>
    </source>
</evidence>
<keyword evidence="11 15" id="KW-0448">Lipopolysaccharide biosynthesis</keyword>
<keyword evidence="17" id="KW-1185">Reference proteome</keyword>
<evidence type="ECO:0000256" key="7">
    <source>
        <dbReference type="ARBA" id="ARBA00022679"/>
    </source>
</evidence>
<evidence type="ECO:0000256" key="3">
    <source>
        <dbReference type="ARBA" id="ARBA00010327"/>
    </source>
</evidence>
<comment type="pathway">
    <text evidence="2 15">Bacterial outer membrane biogenesis; LPS core biosynthesis.</text>
</comment>
<comment type="caution">
    <text evidence="16">The sequence shown here is derived from an EMBL/GenBank/DDBJ whole genome shotgun (WGS) entry which is preliminary data.</text>
</comment>
<accession>A0ABV8SN32</accession>
<keyword evidence="9 15" id="KW-0418">Kinase</keyword>
<keyword evidence="6 15" id="KW-0997">Cell inner membrane</keyword>
<evidence type="ECO:0000256" key="8">
    <source>
        <dbReference type="ARBA" id="ARBA00022741"/>
    </source>
</evidence>
<evidence type="ECO:0000256" key="4">
    <source>
        <dbReference type="ARBA" id="ARBA00011988"/>
    </source>
</evidence>
<dbReference type="NCBIfam" id="NF002475">
    <property type="entry name" value="PRK01723.1"/>
    <property type="match status" value="1"/>
</dbReference>
<evidence type="ECO:0000256" key="6">
    <source>
        <dbReference type="ARBA" id="ARBA00022519"/>
    </source>
</evidence>
<dbReference type="EC" id="2.7.1.166" evidence="4 15"/>
<evidence type="ECO:0000256" key="12">
    <source>
        <dbReference type="ARBA" id="ARBA00023136"/>
    </source>
</evidence>
<evidence type="ECO:0000256" key="14">
    <source>
        <dbReference type="ARBA" id="ARBA00034417"/>
    </source>
</evidence>
<gene>
    <name evidence="15" type="primary">kdkA</name>
    <name evidence="16" type="ORF">ACFPN2_08065</name>
</gene>
<evidence type="ECO:0000313" key="17">
    <source>
        <dbReference type="Proteomes" id="UP001595904"/>
    </source>
</evidence>
<reference evidence="17" key="1">
    <citation type="journal article" date="2019" name="Int. J. Syst. Evol. Microbiol.">
        <title>The Global Catalogue of Microorganisms (GCM) 10K type strain sequencing project: providing services to taxonomists for standard genome sequencing and annotation.</title>
        <authorList>
            <consortium name="The Broad Institute Genomics Platform"/>
            <consortium name="The Broad Institute Genome Sequencing Center for Infectious Disease"/>
            <person name="Wu L."/>
            <person name="Ma J."/>
        </authorList>
    </citation>
    <scope>NUCLEOTIDE SEQUENCE [LARGE SCALE GENOMIC DNA]</scope>
    <source>
        <strain evidence="17">CGMCC 1.10759</strain>
    </source>
</reference>
<keyword evidence="12 15" id="KW-0472">Membrane</keyword>
<keyword evidence="8 15" id="KW-0547">Nucleotide-binding</keyword>
<evidence type="ECO:0000256" key="5">
    <source>
        <dbReference type="ARBA" id="ARBA00022475"/>
    </source>
</evidence>
<evidence type="ECO:0000256" key="15">
    <source>
        <dbReference type="HAMAP-Rule" id="MF_00521"/>
    </source>
</evidence>
<comment type="catalytic activity">
    <reaction evidence="14 15">
        <text>an alpha-Kdo-(2-&gt;6)-lipid IVA + ATP = a 4-O-phospho-alpha-Kdo-(2-&gt;6)-lipid IVA + ADP + H(+)</text>
        <dbReference type="Rhea" id="RHEA:74271"/>
        <dbReference type="ChEBI" id="CHEBI:15378"/>
        <dbReference type="ChEBI" id="CHEBI:30616"/>
        <dbReference type="ChEBI" id="CHEBI:176428"/>
        <dbReference type="ChEBI" id="CHEBI:193140"/>
        <dbReference type="ChEBI" id="CHEBI:456216"/>
        <dbReference type="EC" id="2.7.1.166"/>
    </reaction>
</comment>
<evidence type="ECO:0000256" key="13">
    <source>
        <dbReference type="ARBA" id="ARBA00029511"/>
    </source>
</evidence>
<dbReference type="RefSeq" id="WP_380596096.1">
    <property type="nucleotide sequence ID" value="NZ_JBHSDU010000003.1"/>
</dbReference>
<feature type="active site" evidence="15">
    <location>
        <position position="178"/>
    </location>
</feature>
<dbReference type="Proteomes" id="UP001595904">
    <property type="component" value="Unassembled WGS sequence"/>
</dbReference>
<dbReference type="Gene3D" id="1.10.510.10">
    <property type="entry name" value="Transferase(Phosphotransferase) domain 1"/>
    <property type="match status" value="1"/>
</dbReference>
<dbReference type="InterPro" id="IPR022826">
    <property type="entry name" value="KDO_kinase"/>
</dbReference>
<dbReference type="HAMAP" id="MF_00521">
    <property type="entry name" value="KDO_kinase"/>
    <property type="match status" value="1"/>
</dbReference>
<sequence>MTLYICCPMTDEQFIATAGGGILYDASRLSKPDDALFSRSHWASRNALEEIAGGRSSIAVLNVSESSRWVLRHYRRGGLMARLSQDSYFWSGAARTRSFAEWRLLAELRRRGLPVPAPIAARYVRGLFTYRADLITELLPGTRTLADSITGHDLSEAGWRAVGQTVGAFHREGVHHADLNANNILLADPAPQVYLLDFDRGRIEARGAWEQAVLARLRRSLEKIKGQRADVRFGEQQWQWLMGAVG</sequence>
<evidence type="ECO:0000256" key="2">
    <source>
        <dbReference type="ARBA" id="ARBA00004713"/>
    </source>
</evidence>
<keyword evidence="10 15" id="KW-0067">ATP-binding</keyword>
<comment type="similarity">
    <text evidence="3 15">Belongs to the protein kinase superfamily. KdkA/RfaP family.</text>
</comment>
<comment type="function">
    <text evidence="15">Catalyzes the ATP-dependent phosphorylation of the 3-deoxy-D-manno-octulosonic acid (Kdo) residue in Kdo-lipid IV(A) at the 4-OH position.</text>
</comment>